<dbReference type="AlphaFoldDB" id="G8NUF0"/>
<keyword evidence="2" id="KW-1185">Reference proteome</keyword>
<dbReference type="Proteomes" id="UP000007113">
    <property type="component" value="Chromosome"/>
</dbReference>
<organism evidence="1 2">
    <name type="scientific">Granulicella mallensis (strain ATCC BAA-1857 / DSM 23137 / MP5ACTX8)</name>
    <dbReference type="NCBI Taxonomy" id="682795"/>
    <lineage>
        <taxon>Bacteria</taxon>
        <taxon>Pseudomonadati</taxon>
        <taxon>Acidobacteriota</taxon>
        <taxon>Terriglobia</taxon>
        <taxon>Terriglobales</taxon>
        <taxon>Acidobacteriaceae</taxon>
        <taxon>Granulicella</taxon>
    </lineage>
</organism>
<dbReference type="STRING" id="682795.AciX8_0958"/>
<protein>
    <submittedName>
        <fullName evidence="1">Uncharacterized protein</fullName>
    </submittedName>
</protein>
<accession>G8NUF0</accession>
<reference evidence="1 2" key="1">
    <citation type="submission" date="2011-11" db="EMBL/GenBank/DDBJ databases">
        <title>Complete sequence of Granulicella mallensis MP5ACTX8.</title>
        <authorList>
            <consortium name="US DOE Joint Genome Institute"/>
            <person name="Lucas S."/>
            <person name="Copeland A."/>
            <person name="Lapidus A."/>
            <person name="Cheng J.-F."/>
            <person name="Goodwin L."/>
            <person name="Pitluck S."/>
            <person name="Peters L."/>
            <person name="Lu M."/>
            <person name="Detter J.C."/>
            <person name="Han C."/>
            <person name="Tapia R."/>
            <person name="Land M."/>
            <person name="Hauser L."/>
            <person name="Kyrpides N."/>
            <person name="Ivanova N."/>
            <person name="Mikhailova N."/>
            <person name="Pagani I."/>
            <person name="Rawat S."/>
            <person name="Mannisto M."/>
            <person name="Haggblom M."/>
            <person name="Woyke T."/>
        </authorList>
    </citation>
    <scope>NUCLEOTIDE SEQUENCE [LARGE SCALE GENOMIC DNA]</scope>
    <source>
        <strain evidence="2">ATCC BAA-1857 / DSM 23137 / MP5ACTX8</strain>
    </source>
</reference>
<evidence type="ECO:0000313" key="1">
    <source>
        <dbReference type="EMBL" id="AEU35306.1"/>
    </source>
</evidence>
<dbReference type="HOGENOM" id="CLU_3374013_0_0_0"/>
<name>G8NUF0_GRAMM</name>
<dbReference type="KEGG" id="gma:AciX8_0958"/>
<gene>
    <name evidence="1" type="ordered locus">AciX8_0958</name>
</gene>
<proteinExistence type="predicted"/>
<sequence length="34" mass="4224">MLSDVKWFRCQNHANNNGEGNRSNYYWILMVLWY</sequence>
<dbReference type="EMBL" id="CP003130">
    <property type="protein sequence ID" value="AEU35306.1"/>
    <property type="molecule type" value="Genomic_DNA"/>
</dbReference>
<evidence type="ECO:0000313" key="2">
    <source>
        <dbReference type="Proteomes" id="UP000007113"/>
    </source>
</evidence>